<evidence type="ECO:0000313" key="2">
    <source>
        <dbReference type="Proteomes" id="UP000298218"/>
    </source>
</evidence>
<keyword evidence="2" id="KW-1185">Reference proteome</keyword>
<dbReference type="AlphaFoldDB" id="A0A4Y8KNA8"/>
<dbReference type="EMBL" id="SOHQ01000031">
    <property type="protein sequence ID" value="TFD77461.1"/>
    <property type="molecule type" value="Genomic_DNA"/>
</dbReference>
<dbReference type="Proteomes" id="UP000298218">
    <property type="component" value="Unassembled WGS sequence"/>
</dbReference>
<dbReference type="OrthoDB" id="5125013at2"/>
<evidence type="ECO:0000313" key="1">
    <source>
        <dbReference type="EMBL" id="TFD77461.1"/>
    </source>
</evidence>
<proteinExistence type="predicted"/>
<gene>
    <name evidence="1" type="ORF">E3T53_11630</name>
</gene>
<organism evidence="1 2">
    <name type="scientific">Cryobacterium psychrophilum</name>
    <dbReference type="NCBI Taxonomy" id="41988"/>
    <lineage>
        <taxon>Bacteria</taxon>
        <taxon>Bacillati</taxon>
        <taxon>Actinomycetota</taxon>
        <taxon>Actinomycetes</taxon>
        <taxon>Micrococcales</taxon>
        <taxon>Microbacteriaceae</taxon>
        <taxon>Cryobacterium</taxon>
    </lineage>
</organism>
<accession>A0A4Y8KNA8</accession>
<name>A0A4Y8KNA8_9MICO</name>
<protein>
    <submittedName>
        <fullName evidence="1">Uncharacterized protein</fullName>
    </submittedName>
</protein>
<sequence length="117" mass="12489">MGDSRLTRTGVLQARAHAAQEWSMSLGDTTSCALAKDGHSHPSAKFHEGKVAALGELARRITDDTDDGSSAAAATAVKMRWADQVMPGARQDRDWEAYRAGGIQAMTEIAVTHRAVP</sequence>
<reference evidence="1 2" key="1">
    <citation type="submission" date="2019-03" db="EMBL/GenBank/DDBJ databases">
        <title>Genomics of glacier-inhabiting Cryobacterium strains.</title>
        <authorList>
            <person name="Liu Q."/>
            <person name="Xin Y.-H."/>
        </authorList>
    </citation>
    <scope>NUCLEOTIDE SEQUENCE [LARGE SCALE GENOMIC DNA]</scope>
    <source>
        <strain evidence="1 2">CGMCC 1.4292</strain>
    </source>
</reference>
<dbReference type="RefSeq" id="WP_134173074.1">
    <property type="nucleotide sequence ID" value="NZ_SODI01000001.1"/>
</dbReference>
<comment type="caution">
    <text evidence="1">The sequence shown here is derived from an EMBL/GenBank/DDBJ whole genome shotgun (WGS) entry which is preliminary data.</text>
</comment>